<dbReference type="Pfam" id="PF02911">
    <property type="entry name" value="Formyl_trans_C"/>
    <property type="match status" value="1"/>
</dbReference>
<gene>
    <name evidence="8" type="primary">fmt</name>
    <name evidence="11" type="ORF">CK620_00950</name>
</gene>
<evidence type="ECO:0000313" key="11">
    <source>
        <dbReference type="EMBL" id="PAT35866.1"/>
    </source>
</evidence>
<dbReference type="HAMAP" id="MF_00182">
    <property type="entry name" value="Formyl_trans"/>
    <property type="match status" value="1"/>
</dbReference>
<proteinExistence type="inferred from homology"/>
<dbReference type="PANTHER" id="PTHR11138">
    <property type="entry name" value="METHIONYL-TRNA FORMYLTRANSFERASE"/>
    <property type="match status" value="1"/>
</dbReference>
<dbReference type="AlphaFoldDB" id="A0A2A2ADH0"/>
<evidence type="ECO:0000256" key="2">
    <source>
        <dbReference type="ARBA" id="ARBA00010699"/>
    </source>
</evidence>
<evidence type="ECO:0000259" key="9">
    <source>
        <dbReference type="Pfam" id="PF00551"/>
    </source>
</evidence>
<evidence type="ECO:0000256" key="5">
    <source>
        <dbReference type="ARBA" id="ARBA00022679"/>
    </source>
</evidence>
<dbReference type="InterPro" id="IPR011034">
    <property type="entry name" value="Formyl_transferase-like_C_sf"/>
</dbReference>
<reference evidence="11 12" key="1">
    <citation type="submission" date="2017-08" db="EMBL/GenBank/DDBJ databases">
        <title>WGS of Clinical strains of the CDC Group NO-1 linked to zoonotic infections in humans.</title>
        <authorList>
            <person name="Bernier A.-M."/>
            <person name="Bernard K."/>
        </authorList>
    </citation>
    <scope>NUCLEOTIDE SEQUENCE [LARGE SCALE GENOMIC DNA]</scope>
    <source>
        <strain evidence="11 12">NML03-0146</strain>
    </source>
</reference>
<dbReference type="GO" id="GO:0005829">
    <property type="term" value="C:cytosol"/>
    <property type="evidence" value="ECO:0007669"/>
    <property type="project" value="TreeGrafter"/>
</dbReference>
<dbReference type="Gene3D" id="3.10.25.10">
    <property type="entry name" value="Formyl transferase, C-terminal domain"/>
    <property type="match status" value="1"/>
</dbReference>
<comment type="function">
    <text evidence="1 8">Attaches a formyl group to the free amino group of methionyl-tRNA(fMet). The formyl group appears to play a dual role in the initiator identity of N-formylmethionyl-tRNA by promoting its recognition by IF2 and preventing the misappropriation of this tRNA by the elongation apparatus.</text>
</comment>
<dbReference type="SUPFAM" id="SSF50486">
    <property type="entry name" value="FMT C-terminal domain-like"/>
    <property type="match status" value="1"/>
</dbReference>
<dbReference type="CDD" id="cd08646">
    <property type="entry name" value="FMT_core_Met-tRNA-FMT_N"/>
    <property type="match status" value="1"/>
</dbReference>
<comment type="caution">
    <text evidence="11">The sequence shown here is derived from an EMBL/GenBank/DDBJ whole genome shotgun (WGS) entry which is preliminary data.</text>
</comment>
<feature type="domain" description="Formyl transferase N-terminal" evidence="9">
    <location>
        <begin position="1"/>
        <end position="188"/>
    </location>
</feature>
<evidence type="ECO:0000256" key="8">
    <source>
        <dbReference type="HAMAP-Rule" id="MF_00182"/>
    </source>
</evidence>
<sequence>MRIAFAGTPEFAQQALAAMLAAGFRPVVVLTQPDRPAGRGLRLAPSPVKQLAQAHGIAVLQPQGLRLDGKYAADAAAAQQALAELQLDLMVVAAYGLILPTWLLQMPRYGCLNIHASLLPRWRGAAPIHRAIEAGDAETGISIMQMDEGLDTGAIVSRQAIPIHAGESTAQLHDRLAQLGGQCIVTALEQLQQTQAPLPSQPQPAEGISYAHKIERSQSQLDWQRPAHELARQICAFDPFPGAQALFQAATGDAVQTLKIWQAQALPAPATDANADADASTGATAAPGTVLQVNRQGVDVACGQGSVLRLLQLQRAGGKRQPVQQFLNGFIIAAGDGFAAVGTDAATAHEARG</sequence>
<dbReference type="PROSITE" id="PS00373">
    <property type="entry name" value="GART"/>
    <property type="match status" value="1"/>
</dbReference>
<evidence type="ECO:0000256" key="4">
    <source>
        <dbReference type="ARBA" id="ARBA00016014"/>
    </source>
</evidence>
<dbReference type="InterPro" id="IPR041711">
    <property type="entry name" value="Met-tRNA-FMT_N"/>
</dbReference>
<keyword evidence="6 8" id="KW-0648">Protein biosynthesis</keyword>
<organism evidence="11 12">
    <name type="scientific">Vandammella animalimorsus</name>
    <dbReference type="NCBI Taxonomy" id="2029117"/>
    <lineage>
        <taxon>Bacteria</taxon>
        <taxon>Pseudomonadati</taxon>
        <taxon>Pseudomonadota</taxon>
        <taxon>Betaproteobacteria</taxon>
        <taxon>Burkholderiales</taxon>
        <taxon>Comamonadaceae</taxon>
        <taxon>Vandammella</taxon>
    </lineage>
</organism>
<dbReference type="RefSeq" id="WP_095548735.1">
    <property type="nucleotide sequence ID" value="NZ_NSJF01000001.1"/>
</dbReference>
<name>A0A2A2ADH0_9BURK</name>
<comment type="similarity">
    <text evidence="2 8">Belongs to the Fmt family.</text>
</comment>
<comment type="catalytic activity">
    <reaction evidence="7 8">
        <text>L-methionyl-tRNA(fMet) + (6R)-10-formyltetrahydrofolate = N-formyl-L-methionyl-tRNA(fMet) + (6S)-5,6,7,8-tetrahydrofolate + H(+)</text>
        <dbReference type="Rhea" id="RHEA:24380"/>
        <dbReference type="Rhea" id="RHEA-COMP:9952"/>
        <dbReference type="Rhea" id="RHEA-COMP:9953"/>
        <dbReference type="ChEBI" id="CHEBI:15378"/>
        <dbReference type="ChEBI" id="CHEBI:57453"/>
        <dbReference type="ChEBI" id="CHEBI:78530"/>
        <dbReference type="ChEBI" id="CHEBI:78844"/>
        <dbReference type="ChEBI" id="CHEBI:195366"/>
        <dbReference type="EC" id="2.1.2.9"/>
    </reaction>
</comment>
<evidence type="ECO:0000256" key="6">
    <source>
        <dbReference type="ARBA" id="ARBA00022917"/>
    </source>
</evidence>
<dbReference type="Pfam" id="PF00551">
    <property type="entry name" value="Formyl_trans_N"/>
    <property type="match status" value="1"/>
</dbReference>
<dbReference type="PANTHER" id="PTHR11138:SF5">
    <property type="entry name" value="METHIONYL-TRNA FORMYLTRANSFERASE, MITOCHONDRIAL"/>
    <property type="match status" value="1"/>
</dbReference>
<dbReference type="EC" id="2.1.2.9" evidence="3 8"/>
<dbReference type="InterPro" id="IPR005794">
    <property type="entry name" value="Fmt"/>
</dbReference>
<dbReference type="CDD" id="cd08704">
    <property type="entry name" value="Met_tRNA_FMT_C"/>
    <property type="match status" value="1"/>
</dbReference>
<dbReference type="GO" id="GO:0004479">
    <property type="term" value="F:methionyl-tRNA formyltransferase activity"/>
    <property type="evidence" value="ECO:0007669"/>
    <property type="project" value="UniProtKB-UniRule"/>
</dbReference>
<protein>
    <recommendedName>
        <fullName evidence="4 8">Methionyl-tRNA formyltransferase</fullName>
        <ecNumber evidence="3 8">2.1.2.9</ecNumber>
    </recommendedName>
</protein>
<accession>A0A2A2ADH0</accession>
<feature type="domain" description="Formyl transferase C-terminal" evidence="10">
    <location>
        <begin position="213"/>
        <end position="330"/>
    </location>
</feature>
<keyword evidence="5 8" id="KW-0808">Transferase</keyword>
<evidence type="ECO:0000256" key="3">
    <source>
        <dbReference type="ARBA" id="ARBA00012261"/>
    </source>
</evidence>
<feature type="binding site" evidence="8">
    <location>
        <begin position="117"/>
        <end position="120"/>
    </location>
    <ligand>
        <name>(6S)-5,6,7,8-tetrahydrofolate</name>
        <dbReference type="ChEBI" id="CHEBI:57453"/>
    </ligand>
</feature>
<evidence type="ECO:0000256" key="1">
    <source>
        <dbReference type="ARBA" id="ARBA00002606"/>
    </source>
</evidence>
<dbReference type="InterPro" id="IPR005793">
    <property type="entry name" value="Formyl_trans_C"/>
</dbReference>
<dbReference type="NCBIfam" id="TIGR00460">
    <property type="entry name" value="fmt"/>
    <property type="match status" value="1"/>
</dbReference>
<dbReference type="InterPro" id="IPR044135">
    <property type="entry name" value="Met-tRNA-FMT_C"/>
</dbReference>
<dbReference type="EMBL" id="NSJF01000001">
    <property type="protein sequence ID" value="PAT35866.1"/>
    <property type="molecule type" value="Genomic_DNA"/>
</dbReference>
<evidence type="ECO:0000259" key="10">
    <source>
        <dbReference type="Pfam" id="PF02911"/>
    </source>
</evidence>
<evidence type="ECO:0000313" key="12">
    <source>
        <dbReference type="Proteomes" id="UP000217999"/>
    </source>
</evidence>
<dbReference type="Gene3D" id="3.40.50.170">
    <property type="entry name" value="Formyl transferase, N-terminal domain"/>
    <property type="match status" value="1"/>
</dbReference>
<dbReference type="SUPFAM" id="SSF53328">
    <property type="entry name" value="Formyltransferase"/>
    <property type="match status" value="1"/>
</dbReference>
<dbReference type="InterPro" id="IPR037022">
    <property type="entry name" value="Formyl_trans_C_sf"/>
</dbReference>
<dbReference type="Proteomes" id="UP000217999">
    <property type="component" value="Unassembled WGS sequence"/>
</dbReference>
<evidence type="ECO:0000256" key="7">
    <source>
        <dbReference type="ARBA" id="ARBA00048558"/>
    </source>
</evidence>
<dbReference type="InterPro" id="IPR002376">
    <property type="entry name" value="Formyl_transf_N"/>
</dbReference>
<dbReference type="InterPro" id="IPR036477">
    <property type="entry name" value="Formyl_transf_N_sf"/>
</dbReference>
<dbReference type="InterPro" id="IPR001555">
    <property type="entry name" value="GART_AS"/>
</dbReference>